<organism evidence="3 4">
    <name type="scientific">Kaistia geumhonensis</name>
    <dbReference type="NCBI Taxonomy" id="410839"/>
    <lineage>
        <taxon>Bacteria</taxon>
        <taxon>Pseudomonadati</taxon>
        <taxon>Pseudomonadota</taxon>
        <taxon>Alphaproteobacteria</taxon>
        <taxon>Hyphomicrobiales</taxon>
        <taxon>Kaistiaceae</taxon>
        <taxon>Kaistia</taxon>
    </lineage>
</organism>
<feature type="transmembrane region" description="Helical" evidence="2">
    <location>
        <begin position="140"/>
        <end position="161"/>
    </location>
</feature>
<feature type="compositionally biased region" description="Acidic residues" evidence="1">
    <location>
        <begin position="94"/>
        <end position="117"/>
    </location>
</feature>
<protein>
    <submittedName>
        <fullName evidence="3">Uncharacterized protein</fullName>
    </submittedName>
</protein>
<dbReference type="Proteomes" id="UP001223743">
    <property type="component" value="Unassembled WGS sequence"/>
</dbReference>
<evidence type="ECO:0000256" key="1">
    <source>
        <dbReference type="SAM" id="MobiDB-lite"/>
    </source>
</evidence>
<feature type="compositionally biased region" description="Low complexity" evidence="1">
    <location>
        <begin position="189"/>
        <end position="254"/>
    </location>
</feature>
<keyword evidence="4" id="KW-1185">Reference proteome</keyword>
<comment type="caution">
    <text evidence="3">The sequence shown here is derived from an EMBL/GenBank/DDBJ whole genome shotgun (WGS) entry which is preliminary data.</text>
</comment>
<gene>
    <name evidence="3" type="ORF">QO015_003620</name>
</gene>
<feature type="region of interest" description="Disordered" evidence="1">
    <location>
        <begin position="170"/>
        <end position="260"/>
    </location>
</feature>
<reference evidence="3 4" key="1">
    <citation type="submission" date="2023-07" db="EMBL/GenBank/DDBJ databases">
        <title>Genomic Encyclopedia of Type Strains, Phase IV (KMG-IV): sequencing the most valuable type-strain genomes for metagenomic binning, comparative biology and taxonomic classification.</title>
        <authorList>
            <person name="Goeker M."/>
        </authorList>
    </citation>
    <scope>NUCLEOTIDE SEQUENCE [LARGE SCALE GENOMIC DNA]</scope>
    <source>
        <strain evidence="3 4">B1-1</strain>
    </source>
</reference>
<evidence type="ECO:0000313" key="3">
    <source>
        <dbReference type="EMBL" id="MDQ0518007.1"/>
    </source>
</evidence>
<name>A0ABU0MAM3_9HYPH</name>
<accession>A0ABU0MAM3</accession>
<evidence type="ECO:0000256" key="2">
    <source>
        <dbReference type="SAM" id="Phobius"/>
    </source>
</evidence>
<proteinExistence type="predicted"/>
<dbReference type="RefSeq" id="WP_266283412.1">
    <property type="nucleotide sequence ID" value="NZ_JAPKNF010000003.1"/>
</dbReference>
<keyword evidence="2" id="KW-0472">Membrane</keyword>
<feature type="region of interest" description="Disordered" evidence="1">
    <location>
        <begin position="94"/>
        <end position="118"/>
    </location>
</feature>
<sequence length="409" mass="42393">MTHLETVLRRAVAELDPSDREGRRRAFGDVRSQMMRLLAVYEPPLSAAEIEGKIDELDTIIRRLEAEYAAPPAPAAVPAPAPDSPAASDFTDEYEAGEEEFVDEEPDEGPFELDDGELDVRDDGVEETPAIAPASAMGRIAAVVLALVIVAAGAAFLVYLAREPSRQQMAEAPPAAAAPAVEAEPRPAEPMASPASDSPAAATPAEPAAESEPPSPGAPGAASAEAPSEPAPTATEPAVGTANPALQPAAPLAAGSPEASGPVAESLILFDGSDPGMFRSTADNPVRFDGYPNGGSVRISSSANSNGARLRVGPGVYQRIAGKHVRILVVARAAPDDPADALRFAYQNGRRLSPWSDQKLTDDFQALVLDWTVPAERTGAEGDSLLIEPGIPGDGTAADIRSVTIDVLP</sequence>
<keyword evidence="2" id="KW-1133">Transmembrane helix</keyword>
<evidence type="ECO:0000313" key="4">
    <source>
        <dbReference type="Proteomes" id="UP001223743"/>
    </source>
</evidence>
<dbReference type="EMBL" id="JAUSWJ010000001">
    <property type="protein sequence ID" value="MDQ0518007.1"/>
    <property type="molecule type" value="Genomic_DNA"/>
</dbReference>
<feature type="compositionally biased region" description="Low complexity" evidence="1">
    <location>
        <begin position="170"/>
        <end position="182"/>
    </location>
</feature>
<keyword evidence="2" id="KW-0812">Transmembrane</keyword>